<comment type="caution">
    <text evidence="3">The sequence shown here is derived from an EMBL/GenBank/DDBJ whole genome shotgun (WGS) entry which is preliminary data.</text>
</comment>
<dbReference type="PANTHER" id="PTHR33169">
    <property type="entry name" value="PADR-FAMILY TRANSCRIPTIONAL REGULATOR"/>
    <property type="match status" value="1"/>
</dbReference>
<evidence type="ECO:0000313" key="3">
    <source>
        <dbReference type="EMBL" id="EHQ59811.1"/>
    </source>
</evidence>
<dbReference type="OrthoDB" id="9791785at2"/>
<dbReference type="PANTHER" id="PTHR33169:SF24">
    <property type="entry name" value="TRANSCRIPTIONAL REGULATOR, PADR FAMILY"/>
    <property type="match status" value="1"/>
</dbReference>
<feature type="region of interest" description="Disordered" evidence="1">
    <location>
        <begin position="104"/>
        <end position="130"/>
    </location>
</feature>
<protein>
    <submittedName>
        <fullName evidence="3">Transcriptional regulator</fullName>
    </submittedName>
</protein>
<evidence type="ECO:0000259" key="2">
    <source>
        <dbReference type="Pfam" id="PF03551"/>
    </source>
</evidence>
<name>H3SM94_9BACL</name>
<dbReference type="InterPro" id="IPR005149">
    <property type="entry name" value="Tscrpt_reg_PadR_N"/>
</dbReference>
<gene>
    <name evidence="3" type="ORF">PDENDC454_23424</name>
</gene>
<dbReference type="InterPro" id="IPR052509">
    <property type="entry name" value="Metal_resp_DNA-bind_regulator"/>
</dbReference>
<organism evidence="3 4">
    <name type="scientific">Paenibacillus dendritiformis C454</name>
    <dbReference type="NCBI Taxonomy" id="1131935"/>
    <lineage>
        <taxon>Bacteria</taxon>
        <taxon>Bacillati</taxon>
        <taxon>Bacillota</taxon>
        <taxon>Bacilli</taxon>
        <taxon>Bacillales</taxon>
        <taxon>Paenibacillaceae</taxon>
        <taxon>Paenibacillus</taxon>
    </lineage>
</organism>
<evidence type="ECO:0000256" key="1">
    <source>
        <dbReference type="SAM" id="MobiDB-lite"/>
    </source>
</evidence>
<dbReference type="Proteomes" id="UP000003900">
    <property type="component" value="Unassembled WGS sequence"/>
</dbReference>
<dbReference type="Gene3D" id="1.10.10.10">
    <property type="entry name" value="Winged helix-like DNA-binding domain superfamily/Winged helix DNA-binding domain"/>
    <property type="match status" value="1"/>
</dbReference>
<dbReference type="Pfam" id="PF03551">
    <property type="entry name" value="PadR"/>
    <property type="match status" value="1"/>
</dbReference>
<feature type="domain" description="Transcription regulator PadR N-terminal" evidence="2">
    <location>
        <begin position="16"/>
        <end position="84"/>
    </location>
</feature>
<evidence type="ECO:0000313" key="4">
    <source>
        <dbReference type="Proteomes" id="UP000003900"/>
    </source>
</evidence>
<dbReference type="SUPFAM" id="SSF46785">
    <property type="entry name" value="Winged helix' DNA-binding domain"/>
    <property type="match status" value="1"/>
</dbReference>
<proteinExistence type="predicted"/>
<feature type="compositionally biased region" description="Basic and acidic residues" evidence="1">
    <location>
        <begin position="121"/>
        <end position="130"/>
    </location>
</feature>
<dbReference type="InterPro" id="IPR036390">
    <property type="entry name" value="WH_DNA-bd_sf"/>
</dbReference>
<dbReference type="STRING" id="1131935.PDENDC454_23424"/>
<reference evidence="3 4" key="1">
    <citation type="journal article" date="2012" name="J. Bacteriol.">
        <title>Genome Sequence of the Pattern-Forming Social Bacterium Paenibacillus dendritiformis C454 Chiral Morphotype.</title>
        <authorList>
            <person name="Sirota-Madi A."/>
            <person name="Olender T."/>
            <person name="Helman Y."/>
            <person name="Brainis I."/>
            <person name="Finkelshtein A."/>
            <person name="Roth D."/>
            <person name="Hagai E."/>
            <person name="Leshkowitz D."/>
            <person name="Brodsky L."/>
            <person name="Galatenko V."/>
            <person name="Nikolaev V."/>
            <person name="Gutnick D.L."/>
            <person name="Lancet D."/>
            <person name="Ben-Jacob E."/>
        </authorList>
    </citation>
    <scope>NUCLEOTIDE SEQUENCE [LARGE SCALE GENOMIC DNA]</scope>
    <source>
        <strain evidence="3 4">C454</strain>
    </source>
</reference>
<accession>H3SM94</accession>
<sequence length="130" mass="14599">MKEIIQFKKGVLGLCVMVLINQRDRYGFELAQQISKHVEVAEGALYPVLRRMVADGHCTTYLQESTEGPPRKYYKLTPAGKAYMMELVSEWEKFVDGVQRLLEATGDGDQAQDNEDNGGEAVREEAEGNV</sequence>
<dbReference type="PATRIC" id="fig|1131935.3.peg.4872"/>
<dbReference type="EMBL" id="AHKH01000099">
    <property type="protein sequence ID" value="EHQ59811.1"/>
    <property type="molecule type" value="Genomic_DNA"/>
</dbReference>
<keyword evidence="4" id="KW-1185">Reference proteome</keyword>
<dbReference type="AlphaFoldDB" id="H3SM94"/>
<dbReference type="InterPro" id="IPR036388">
    <property type="entry name" value="WH-like_DNA-bd_sf"/>
</dbReference>